<dbReference type="GO" id="GO:0008081">
    <property type="term" value="F:phosphoric diester hydrolase activity"/>
    <property type="evidence" value="ECO:0007669"/>
    <property type="project" value="InterPro"/>
</dbReference>
<dbReference type="GO" id="GO:0006629">
    <property type="term" value="P:lipid metabolic process"/>
    <property type="evidence" value="ECO:0007669"/>
    <property type="project" value="InterPro"/>
</dbReference>
<evidence type="ECO:0000313" key="2">
    <source>
        <dbReference type="EMBL" id="KAF2398949.1"/>
    </source>
</evidence>
<accession>A0A6G1HSY9</accession>
<protein>
    <submittedName>
        <fullName evidence="2">PLC-like phosphodiesterase</fullName>
    </submittedName>
</protein>
<evidence type="ECO:0000313" key="3">
    <source>
        <dbReference type="Proteomes" id="UP000799640"/>
    </source>
</evidence>
<feature type="signal peptide" evidence="1">
    <location>
        <begin position="1"/>
        <end position="19"/>
    </location>
</feature>
<dbReference type="Proteomes" id="UP000799640">
    <property type="component" value="Unassembled WGS sequence"/>
</dbReference>
<keyword evidence="3" id="KW-1185">Reference proteome</keyword>
<dbReference type="OrthoDB" id="7984201at2759"/>
<dbReference type="SUPFAM" id="SSF51695">
    <property type="entry name" value="PLC-like phosphodiesterases"/>
    <property type="match status" value="1"/>
</dbReference>
<sequence length="384" mass="42265">MAYLATLFLIISSIPAVYPQSIKTTAATLVGDDTLLTDVTYITPSTTTLFHYDTRTTPWLEHGSPTPACNGWPEFCSRRFSDITHVGAHNFAFARKHNGASNQALSVADQLNDGIRMLQAQVHFHNNTLTLCHTSCHLLNVGPLENHLELIRAWIAEHPNDVVTLLLGNADRVPPQTFLEPFERTGLMQHVFRPPQVPLPRDSWPTLQKMIQRGEQLVVVLDYGADQTQESWLLDEFTHIWETPFSPTNASFPCTVERPPGLDPKADDRMYIANHNLNTQINLLGTSLLIPNRVAINQTNGMAGKGSAGAAVEECTAAWHRPPNFLLVDFYDSGSRPGSVFHVAARVNGVKYTRRCCGKAKAAASQAGSSLAVVVLAFVCAFLT</sequence>
<dbReference type="InterPro" id="IPR051057">
    <property type="entry name" value="PI-PLC_domain"/>
</dbReference>
<evidence type="ECO:0000256" key="1">
    <source>
        <dbReference type="SAM" id="SignalP"/>
    </source>
</evidence>
<keyword evidence="1" id="KW-0732">Signal</keyword>
<dbReference type="EMBL" id="ML996698">
    <property type="protein sequence ID" value="KAF2398949.1"/>
    <property type="molecule type" value="Genomic_DNA"/>
</dbReference>
<dbReference type="InterPro" id="IPR017946">
    <property type="entry name" value="PLC-like_Pdiesterase_TIM-brl"/>
</dbReference>
<dbReference type="Gene3D" id="3.20.20.190">
    <property type="entry name" value="Phosphatidylinositol (PI) phosphodiesterase"/>
    <property type="match status" value="1"/>
</dbReference>
<feature type="chain" id="PRO_5026328424" evidence="1">
    <location>
        <begin position="20"/>
        <end position="384"/>
    </location>
</feature>
<proteinExistence type="predicted"/>
<dbReference type="Pfam" id="PF26146">
    <property type="entry name" value="PI-PLC_X"/>
    <property type="match status" value="1"/>
</dbReference>
<dbReference type="PANTHER" id="PTHR13593:SF140">
    <property type="entry name" value="PLC-LIKE PHOSPHODIESTERASE"/>
    <property type="match status" value="1"/>
</dbReference>
<organism evidence="2 3">
    <name type="scientific">Trichodelitschia bisporula</name>
    <dbReference type="NCBI Taxonomy" id="703511"/>
    <lineage>
        <taxon>Eukaryota</taxon>
        <taxon>Fungi</taxon>
        <taxon>Dikarya</taxon>
        <taxon>Ascomycota</taxon>
        <taxon>Pezizomycotina</taxon>
        <taxon>Dothideomycetes</taxon>
        <taxon>Dothideomycetes incertae sedis</taxon>
        <taxon>Phaeotrichales</taxon>
        <taxon>Phaeotrichaceae</taxon>
        <taxon>Trichodelitschia</taxon>
    </lineage>
</organism>
<gene>
    <name evidence="2" type="ORF">EJ06DRAFT_582966</name>
</gene>
<name>A0A6G1HSY9_9PEZI</name>
<reference evidence="2" key="1">
    <citation type="journal article" date="2020" name="Stud. Mycol.">
        <title>101 Dothideomycetes genomes: a test case for predicting lifestyles and emergence of pathogens.</title>
        <authorList>
            <person name="Haridas S."/>
            <person name="Albert R."/>
            <person name="Binder M."/>
            <person name="Bloem J."/>
            <person name="Labutti K."/>
            <person name="Salamov A."/>
            <person name="Andreopoulos B."/>
            <person name="Baker S."/>
            <person name="Barry K."/>
            <person name="Bills G."/>
            <person name="Bluhm B."/>
            <person name="Cannon C."/>
            <person name="Castanera R."/>
            <person name="Culley D."/>
            <person name="Daum C."/>
            <person name="Ezra D."/>
            <person name="Gonzalez J."/>
            <person name="Henrissat B."/>
            <person name="Kuo A."/>
            <person name="Liang C."/>
            <person name="Lipzen A."/>
            <person name="Lutzoni F."/>
            <person name="Magnuson J."/>
            <person name="Mondo S."/>
            <person name="Nolan M."/>
            <person name="Ohm R."/>
            <person name="Pangilinan J."/>
            <person name="Park H.-J."/>
            <person name="Ramirez L."/>
            <person name="Alfaro M."/>
            <person name="Sun H."/>
            <person name="Tritt A."/>
            <person name="Yoshinaga Y."/>
            <person name="Zwiers L.-H."/>
            <person name="Turgeon B."/>
            <person name="Goodwin S."/>
            <person name="Spatafora J."/>
            <person name="Crous P."/>
            <person name="Grigoriev I."/>
        </authorList>
    </citation>
    <scope>NUCLEOTIDE SEQUENCE</scope>
    <source>
        <strain evidence="2">CBS 262.69</strain>
    </source>
</reference>
<dbReference type="PANTHER" id="PTHR13593">
    <property type="match status" value="1"/>
</dbReference>
<dbReference type="AlphaFoldDB" id="A0A6G1HSY9"/>